<proteinExistence type="predicted"/>
<reference evidence="2 3" key="1">
    <citation type="submission" date="2015-01" db="EMBL/GenBank/DDBJ databases">
        <title>The Genome Sequence of Exophiala spinifera CBS89968.</title>
        <authorList>
            <consortium name="The Broad Institute Genomics Platform"/>
            <person name="Cuomo C."/>
            <person name="de Hoog S."/>
            <person name="Gorbushina A."/>
            <person name="Stielow B."/>
            <person name="Teixiera M."/>
            <person name="Abouelleil A."/>
            <person name="Chapman S.B."/>
            <person name="Priest M."/>
            <person name="Young S.K."/>
            <person name="Wortman J."/>
            <person name="Nusbaum C."/>
            <person name="Birren B."/>
        </authorList>
    </citation>
    <scope>NUCLEOTIDE SEQUENCE [LARGE SCALE GENOMIC DNA]</scope>
    <source>
        <strain evidence="2 3">CBS 89968</strain>
    </source>
</reference>
<feature type="compositionally biased region" description="Basic and acidic residues" evidence="1">
    <location>
        <begin position="8"/>
        <end position="18"/>
    </location>
</feature>
<dbReference type="HOGENOM" id="CLU_1461338_0_0_1"/>
<keyword evidence="3" id="KW-1185">Reference proteome</keyword>
<dbReference type="AlphaFoldDB" id="A0A0D2BGD2"/>
<feature type="region of interest" description="Disordered" evidence="1">
    <location>
        <begin position="1"/>
        <end position="28"/>
    </location>
</feature>
<feature type="region of interest" description="Disordered" evidence="1">
    <location>
        <begin position="163"/>
        <end position="185"/>
    </location>
</feature>
<dbReference type="GeneID" id="27338460"/>
<evidence type="ECO:0000313" key="3">
    <source>
        <dbReference type="Proteomes" id="UP000053328"/>
    </source>
</evidence>
<dbReference type="RefSeq" id="XP_016230630.1">
    <property type="nucleotide sequence ID" value="XM_016385686.1"/>
</dbReference>
<gene>
    <name evidence="2" type="ORF">PV08_11377</name>
</gene>
<organism evidence="2 3">
    <name type="scientific">Exophiala spinifera</name>
    <dbReference type="NCBI Taxonomy" id="91928"/>
    <lineage>
        <taxon>Eukaryota</taxon>
        <taxon>Fungi</taxon>
        <taxon>Dikarya</taxon>
        <taxon>Ascomycota</taxon>
        <taxon>Pezizomycotina</taxon>
        <taxon>Eurotiomycetes</taxon>
        <taxon>Chaetothyriomycetidae</taxon>
        <taxon>Chaetothyriales</taxon>
        <taxon>Herpotrichiellaceae</taxon>
        <taxon>Exophiala</taxon>
    </lineage>
</organism>
<dbReference type="Proteomes" id="UP000053328">
    <property type="component" value="Unassembled WGS sequence"/>
</dbReference>
<name>A0A0D2BGD2_9EURO</name>
<evidence type="ECO:0000313" key="2">
    <source>
        <dbReference type="EMBL" id="KIW10414.1"/>
    </source>
</evidence>
<sequence length="185" mass="20570">MGAAPDQGHTKKSTEKPEWNGSNGNSSQLLPYDSTSIVNLINTQSLFILTTSLLQQQWRWYPGPRIRVLPARTLLPRGSTQSNPGDVLADLGTPFRGSHGPEEDRDAVSEPLPSFKAGRIVCVDLEAALDLVTSRTCYSKPGRLDRTACGMFDKYDKQIEEKRKDGRDVRRICERETDSHEGAPE</sequence>
<accession>A0A0D2BGD2</accession>
<dbReference type="VEuPathDB" id="FungiDB:PV08_11377"/>
<protein>
    <submittedName>
        <fullName evidence="2">Uncharacterized protein</fullName>
    </submittedName>
</protein>
<dbReference type="EMBL" id="KN847500">
    <property type="protein sequence ID" value="KIW10414.1"/>
    <property type="molecule type" value="Genomic_DNA"/>
</dbReference>
<evidence type="ECO:0000256" key="1">
    <source>
        <dbReference type="SAM" id="MobiDB-lite"/>
    </source>
</evidence>